<dbReference type="CDD" id="cd00082">
    <property type="entry name" value="HisKA"/>
    <property type="match status" value="1"/>
</dbReference>
<dbReference type="SMART" id="SM00388">
    <property type="entry name" value="HisKA"/>
    <property type="match status" value="1"/>
</dbReference>
<accession>A0ABP7ZAZ6</accession>
<evidence type="ECO:0000313" key="16">
    <source>
        <dbReference type="Proteomes" id="UP001500266"/>
    </source>
</evidence>
<keyword evidence="16" id="KW-1185">Reference proteome</keyword>
<dbReference type="Gene3D" id="6.10.340.10">
    <property type="match status" value="1"/>
</dbReference>
<dbReference type="InterPro" id="IPR003661">
    <property type="entry name" value="HisK_dim/P_dom"/>
</dbReference>
<evidence type="ECO:0000256" key="3">
    <source>
        <dbReference type="ARBA" id="ARBA00012438"/>
    </source>
</evidence>
<dbReference type="GO" id="GO:0016301">
    <property type="term" value="F:kinase activity"/>
    <property type="evidence" value="ECO:0007669"/>
    <property type="project" value="UniProtKB-KW"/>
</dbReference>
<keyword evidence="8 12" id="KW-1133">Transmembrane helix</keyword>
<dbReference type="PROSITE" id="PS50885">
    <property type="entry name" value="HAMP"/>
    <property type="match status" value="1"/>
</dbReference>
<dbReference type="InterPro" id="IPR005467">
    <property type="entry name" value="His_kinase_dom"/>
</dbReference>
<evidence type="ECO:0000256" key="10">
    <source>
        <dbReference type="ARBA" id="ARBA00023136"/>
    </source>
</evidence>
<keyword evidence="6 12" id="KW-0812">Transmembrane</keyword>
<keyword evidence="10 12" id="KW-0472">Membrane</keyword>
<feature type="compositionally biased region" description="Low complexity" evidence="11">
    <location>
        <begin position="47"/>
        <end position="57"/>
    </location>
</feature>
<dbReference type="Gene3D" id="1.10.287.130">
    <property type="match status" value="1"/>
</dbReference>
<evidence type="ECO:0000256" key="11">
    <source>
        <dbReference type="SAM" id="MobiDB-lite"/>
    </source>
</evidence>
<dbReference type="PANTHER" id="PTHR45436:SF5">
    <property type="entry name" value="SENSOR HISTIDINE KINASE TRCS"/>
    <property type="match status" value="1"/>
</dbReference>
<evidence type="ECO:0000259" key="13">
    <source>
        <dbReference type="PROSITE" id="PS50109"/>
    </source>
</evidence>
<dbReference type="CDD" id="cd00075">
    <property type="entry name" value="HATPase"/>
    <property type="match status" value="1"/>
</dbReference>
<dbReference type="InterPro" id="IPR004358">
    <property type="entry name" value="Sig_transdc_His_kin-like_C"/>
</dbReference>
<evidence type="ECO:0000256" key="12">
    <source>
        <dbReference type="SAM" id="Phobius"/>
    </source>
</evidence>
<evidence type="ECO:0000256" key="6">
    <source>
        <dbReference type="ARBA" id="ARBA00022692"/>
    </source>
</evidence>
<evidence type="ECO:0000259" key="14">
    <source>
        <dbReference type="PROSITE" id="PS50885"/>
    </source>
</evidence>
<reference evidence="16" key="1">
    <citation type="journal article" date="2019" name="Int. J. Syst. Evol. Microbiol.">
        <title>The Global Catalogue of Microorganisms (GCM) 10K type strain sequencing project: providing services to taxonomists for standard genome sequencing and annotation.</title>
        <authorList>
            <consortium name="The Broad Institute Genomics Platform"/>
            <consortium name="The Broad Institute Genome Sequencing Center for Infectious Disease"/>
            <person name="Wu L."/>
            <person name="Ma J."/>
        </authorList>
    </citation>
    <scope>NUCLEOTIDE SEQUENCE [LARGE SCALE GENOMIC DNA]</scope>
    <source>
        <strain evidence="16">JCM 17316</strain>
    </source>
</reference>
<evidence type="ECO:0000256" key="9">
    <source>
        <dbReference type="ARBA" id="ARBA00023012"/>
    </source>
</evidence>
<comment type="caution">
    <text evidence="15">The sequence shown here is derived from an EMBL/GenBank/DDBJ whole genome shotgun (WGS) entry which is preliminary data.</text>
</comment>
<dbReference type="Pfam" id="PF00672">
    <property type="entry name" value="HAMP"/>
    <property type="match status" value="1"/>
</dbReference>
<dbReference type="InterPro" id="IPR036890">
    <property type="entry name" value="HATPase_C_sf"/>
</dbReference>
<dbReference type="InterPro" id="IPR050428">
    <property type="entry name" value="TCS_sensor_his_kinase"/>
</dbReference>
<feature type="transmembrane region" description="Helical" evidence="12">
    <location>
        <begin position="228"/>
        <end position="251"/>
    </location>
</feature>
<evidence type="ECO:0000313" key="15">
    <source>
        <dbReference type="EMBL" id="GAA4151896.1"/>
    </source>
</evidence>
<keyword evidence="7 15" id="KW-0418">Kinase</keyword>
<dbReference type="PANTHER" id="PTHR45436">
    <property type="entry name" value="SENSOR HISTIDINE KINASE YKOH"/>
    <property type="match status" value="1"/>
</dbReference>
<dbReference type="EMBL" id="BAABDO010000097">
    <property type="protein sequence ID" value="GAA4151896.1"/>
    <property type="molecule type" value="Genomic_DNA"/>
</dbReference>
<organism evidence="15 16">
    <name type="scientific">Actinomadura keratinilytica</name>
    <dbReference type="NCBI Taxonomy" id="547461"/>
    <lineage>
        <taxon>Bacteria</taxon>
        <taxon>Bacillati</taxon>
        <taxon>Actinomycetota</taxon>
        <taxon>Actinomycetes</taxon>
        <taxon>Streptosporangiales</taxon>
        <taxon>Thermomonosporaceae</taxon>
        <taxon>Actinomadura</taxon>
    </lineage>
</organism>
<dbReference type="Gene3D" id="3.30.565.10">
    <property type="entry name" value="Histidine kinase-like ATPase, C-terminal domain"/>
    <property type="match status" value="1"/>
</dbReference>
<evidence type="ECO:0000256" key="1">
    <source>
        <dbReference type="ARBA" id="ARBA00000085"/>
    </source>
</evidence>
<dbReference type="SMART" id="SM00304">
    <property type="entry name" value="HAMP"/>
    <property type="match status" value="2"/>
</dbReference>
<evidence type="ECO:0000256" key="4">
    <source>
        <dbReference type="ARBA" id="ARBA00022553"/>
    </source>
</evidence>
<dbReference type="Pfam" id="PF00512">
    <property type="entry name" value="HisKA"/>
    <property type="match status" value="1"/>
</dbReference>
<dbReference type="InterPro" id="IPR003660">
    <property type="entry name" value="HAMP_dom"/>
</dbReference>
<keyword evidence="5" id="KW-0808">Transferase</keyword>
<dbReference type="SUPFAM" id="SSF55874">
    <property type="entry name" value="ATPase domain of HSP90 chaperone/DNA topoisomerase II/histidine kinase"/>
    <property type="match status" value="1"/>
</dbReference>
<evidence type="ECO:0000256" key="7">
    <source>
        <dbReference type="ARBA" id="ARBA00022777"/>
    </source>
</evidence>
<feature type="region of interest" description="Disordered" evidence="11">
    <location>
        <begin position="1"/>
        <end position="57"/>
    </location>
</feature>
<dbReference type="PRINTS" id="PR00344">
    <property type="entry name" value="BCTRLSENSOR"/>
</dbReference>
<dbReference type="PROSITE" id="PS50109">
    <property type="entry name" value="HIS_KIN"/>
    <property type="match status" value="1"/>
</dbReference>
<dbReference type="SUPFAM" id="SSF47384">
    <property type="entry name" value="Homodimeric domain of signal transducing histidine kinase"/>
    <property type="match status" value="1"/>
</dbReference>
<dbReference type="Pfam" id="PF02518">
    <property type="entry name" value="HATPase_c"/>
    <property type="match status" value="1"/>
</dbReference>
<evidence type="ECO:0000256" key="2">
    <source>
        <dbReference type="ARBA" id="ARBA00004236"/>
    </source>
</evidence>
<gene>
    <name evidence="15" type="ORF">GCM10022416_49590</name>
</gene>
<dbReference type="EC" id="2.7.13.3" evidence="3"/>
<dbReference type="RefSeq" id="WP_345024000.1">
    <property type="nucleotide sequence ID" value="NZ_BAABDO010000097.1"/>
</dbReference>
<dbReference type="SUPFAM" id="SSF158472">
    <property type="entry name" value="HAMP domain-like"/>
    <property type="match status" value="1"/>
</dbReference>
<feature type="domain" description="Histidine kinase" evidence="13">
    <location>
        <begin position="334"/>
        <end position="559"/>
    </location>
</feature>
<dbReference type="Proteomes" id="UP001500266">
    <property type="component" value="Unassembled WGS sequence"/>
</dbReference>
<protein>
    <recommendedName>
        <fullName evidence="3">histidine kinase</fullName>
        <ecNumber evidence="3">2.7.13.3</ecNumber>
    </recommendedName>
</protein>
<evidence type="ECO:0000256" key="5">
    <source>
        <dbReference type="ARBA" id="ARBA00022679"/>
    </source>
</evidence>
<name>A0ABP7ZAZ6_9ACTN</name>
<dbReference type="SMART" id="SM00387">
    <property type="entry name" value="HATPase_c"/>
    <property type="match status" value="1"/>
</dbReference>
<comment type="subcellular location">
    <subcellularLocation>
        <location evidence="2">Cell membrane</location>
    </subcellularLocation>
</comment>
<proteinExistence type="predicted"/>
<evidence type="ECO:0000256" key="8">
    <source>
        <dbReference type="ARBA" id="ARBA00022989"/>
    </source>
</evidence>
<dbReference type="InterPro" id="IPR036097">
    <property type="entry name" value="HisK_dim/P_sf"/>
</dbReference>
<dbReference type="InterPro" id="IPR003594">
    <property type="entry name" value="HATPase_dom"/>
</dbReference>
<comment type="catalytic activity">
    <reaction evidence="1">
        <text>ATP + protein L-histidine = ADP + protein N-phospho-L-histidine.</text>
        <dbReference type="EC" id="2.7.13.3"/>
    </reaction>
</comment>
<keyword evidence="9" id="KW-0902">Two-component regulatory system</keyword>
<keyword evidence="4" id="KW-0597">Phosphoprotein</keyword>
<sequence length="560" mass="59409">MPGPDQPRRPGFAPPDDHHPARPGAPAPTRPVQPGEAARPDGVAQVGYAPPGDAAGYGPRPGGAVRIAGRLRALSARTSLRVKLIAGMLVLVTAGLTVMSVASVYVLREYLVDRADVQLSAAVEQAIGQVVPQLRRPAADIGIRVPSEMYAQVRSADGQILDEEAAFGERGTPQLPAHLDGRMNEPFTVPGNGGSGASWRVLAESLPGGSILIVGLSQDELQRTVGQLIAIDAIVGVLVVGVLAGVGVWVVRASMRPLAAIEQTAGAIAAGDLSRRVPEADPSTEVGRLASALNSMLAQIEAAFRARAESEASARRSEELARRSEERMRRFVADASHELRTPLTAIRGFAEFYRQGAARSPDELDRLIGRIEDTASRMSLLVEDLLLLARLDRQRPIERRPVDLLAVAADTVQETRMVAPDREIELSVSGEVAFQVIGDEARLRQVLGNLLTNAVTHTPAGTPVEVRLRPGTLRDAPAAVLEVADEGPGLTREQAERVFERFYRVDPARGPQTRSSKQSGTGLGLAIVAALVAAHDGAVEVDSEPGEGAVFRVLLPLAPD</sequence>
<dbReference type="CDD" id="cd06225">
    <property type="entry name" value="HAMP"/>
    <property type="match status" value="1"/>
</dbReference>
<feature type="domain" description="HAMP" evidence="14">
    <location>
        <begin position="252"/>
        <end position="305"/>
    </location>
</feature>
<feature type="transmembrane region" description="Helical" evidence="12">
    <location>
        <begin position="84"/>
        <end position="107"/>
    </location>
</feature>